<reference evidence="5 6" key="1">
    <citation type="submission" date="2020-08" db="EMBL/GenBank/DDBJ databases">
        <title>Genomic Encyclopedia of Type Strains, Phase IV (KMG-IV): sequencing the most valuable type-strain genomes for metagenomic binning, comparative biology and taxonomic classification.</title>
        <authorList>
            <person name="Goeker M."/>
        </authorList>
    </citation>
    <scope>NUCLEOTIDE SEQUENCE [LARGE SCALE GENOMIC DNA]</scope>
    <source>
        <strain evidence="5 6">DSM 13481</strain>
    </source>
</reference>
<dbReference type="GO" id="GO:0042626">
    <property type="term" value="F:ATPase-coupled transmembrane transporter activity"/>
    <property type="evidence" value="ECO:0007669"/>
    <property type="project" value="TreeGrafter"/>
</dbReference>
<organism evidence="5 6">
    <name type="scientific">Thermosipho japonicus</name>
    <dbReference type="NCBI Taxonomy" id="90323"/>
    <lineage>
        <taxon>Bacteria</taxon>
        <taxon>Thermotogati</taxon>
        <taxon>Thermotogota</taxon>
        <taxon>Thermotogae</taxon>
        <taxon>Thermotogales</taxon>
        <taxon>Fervidobacteriaceae</taxon>
        <taxon>Thermosipho</taxon>
    </lineage>
</organism>
<dbReference type="InterPro" id="IPR015856">
    <property type="entry name" value="ABC_transpr_CbiO/EcfA_su"/>
</dbReference>
<dbReference type="PANTHER" id="PTHR43553">
    <property type="entry name" value="HEAVY METAL TRANSPORTER"/>
    <property type="match status" value="1"/>
</dbReference>
<proteinExistence type="predicted"/>
<keyword evidence="5" id="KW-0378">Hydrolase</keyword>
<dbReference type="Gene3D" id="3.40.50.300">
    <property type="entry name" value="P-loop containing nucleotide triphosphate hydrolases"/>
    <property type="match status" value="1"/>
</dbReference>
<dbReference type="Pfam" id="PF00005">
    <property type="entry name" value="ABC_tran"/>
    <property type="match status" value="1"/>
</dbReference>
<evidence type="ECO:0000313" key="5">
    <source>
        <dbReference type="EMBL" id="MBB6063244.1"/>
    </source>
</evidence>
<accession>A0A841GPT1</accession>
<evidence type="ECO:0000256" key="2">
    <source>
        <dbReference type="ARBA" id="ARBA00022741"/>
    </source>
</evidence>
<evidence type="ECO:0000256" key="1">
    <source>
        <dbReference type="ARBA" id="ARBA00022448"/>
    </source>
</evidence>
<dbReference type="GO" id="GO:0005524">
    <property type="term" value="F:ATP binding"/>
    <property type="evidence" value="ECO:0007669"/>
    <property type="project" value="UniProtKB-KW"/>
</dbReference>
<dbReference type="InterPro" id="IPR003439">
    <property type="entry name" value="ABC_transporter-like_ATP-bd"/>
</dbReference>
<dbReference type="AlphaFoldDB" id="A0A841GPT1"/>
<keyword evidence="3 5" id="KW-0067">ATP-binding</keyword>
<dbReference type="InterPro" id="IPR017871">
    <property type="entry name" value="ABC_transporter-like_CS"/>
</dbReference>
<evidence type="ECO:0000259" key="4">
    <source>
        <dbReference type="PROSITE" id="PS50893"/>
    </source>
</evidence>
<comment type="caution">
    <text evidence="5">The sequence shown here is derived from an EMBL/GenBank/DDBJ whole genome shotgun (WGS) entry which is preliminary data.</text>
</comment>
<dbReference type="EMBL" id="JACHEX010000005">
    <property type="protein sequence ID" value="MBB6063244.1"/>
    <property type="molecule type" value="Genomic_DNA"/>
</dbReference>
<dbReference type="GO" id="GO:0016887">
    <property type="term" value="F:ATP hydrolysis activity"/>
    <property type="evidence" value="ECO:0007669"/>
    <property type="project" value="InterPro"/>
</dbReference>
<evidence type="ECO:0000256" key="3">
    <source>
        <dbReference type="ARBA" id="ARBA00022840"/>
    </source>
</evidence>
<dbReference type="InterPro" id="IPR027417">
    <property type="entry name" value="P-loop_NTPase"/>
</dbReference>
<dbReference type="InterPro" id="IPR050095">
    <property type="entry name" value="ECF_ABC_transporter_ATP-bd"/>
</dbReference>
<keyword evidence="6" id="KW-1185">Reference proteome</keyword>
<evidence type="ECO:0000313" key="6">
    <source>
        <dbReference type="Proteomes" id="UP000555828"/>
    </source>
</evidence>
<dbReference type="PROSITE" id="PS00211">
    <property type="entry name" value="ABC_TRANSPORTER_1"/>
    <property type="match status" value="1"/>
</dbReference>
<dbReference type="CDD" id="cd03225">
    <property type="entry name" value="ABC_cobalt_CbiO_domain1"/>
    <property type="match status" value="1"/>
</dbReference>
<dbReference type="Proteomes" id="UP000555828">
    <property type="component" value="Unassembled WGS sequence"/>
</dbReference>
<protein>
    <submittedName>
        <fullName evidence="5">Energy-coupling factor transport system ATP-binding protein</fullName>
        <ecNumber evidence="5">3.6.3.-</ecNumber>
    </submittedName>
</protein>
<name>A0A841GPT1_9BACT</name>
<gene>
    <name evidence="5" type="ORF">HNP65_001708</name>
</gene>
<dbReference type="PANTHER" id="PTHR43553:SF24">
    <property type="entry name" value="ENERGY-COUPLING FACTOR TRANSPORTER ATP-BINDING PROTEIN ECFA1"/>
    <property type="match status" value="1"/>
</dbReference>
<feature type="domain" description="ABC transporter" evidence="4">
    <location>
        <begin position="2"/>
        <end position="177"/>
    </location>
</feature>
<dbReference type="PROSITE" id="PS50893">
    <property type="entry name" value="ABC_TRANSPORTER_2"/>
    <property type="match status" value="1"/>
</dbReference>
<keyword evidence="2" id="KW-0547">Nucleotide-binding</keyword>
<dbReference type="GO" id="GO:0043190">
    <property type="term" value="C:ATP-binding cassette (ABC) transporter complex"/>
    <property type="evidence" value="ECO:0007669"/>
    <property type="project" value="TreeGrafter"/>
</dbReference>
<sequence>MVNFKGEIISSDGKPFYMATGYVFQNPETQIVGSTVWEDVIFGLENIGLEREEIEKRALETLKTTRLLDYKDFDPYSLSGGQKQKLAISSILAMRPKFLLLDEPTAMLDKYDRMIIKRLVEQLKKTGIGIILATHHVEIFNDIADRVILMKDGLVKYDGEALEKVLEEYYEEGGAIWRK</sequence>
<keyword evidence="1" id="KW-0813">Transport</keyword>
<dbReference type="EC" id="3.6.3.-" evidence="5"/>
<dbReference type="SUPFAM" id="SSF52540">
    <property type="entry name" value="P-loop containing nucleoside triphosphate hydrolases"/>
    <property type="match status" value="1"/>
</dbReference>